<dbReference type="KEGG" id="laca:LAC1533_1492"/>
<dbReference type="GeneID" id="95349584"/>
<dbReference type="Proteomes" id="UP000190935">
    <property type="component" value="Chromosome I"/>
</dbReference>
<proteinExistence type="predicted"/>
<reference evidence="2" key="1">
    <citation type="submission" date="2016-11" db="EMBL/GenBank/DDBJ databases">
        <authorList>
            <person name="Jaros S."/>
            <person name="Januszkiewicz K."/>
            <person name="Wedrychowicz H."/>
        </authorList>
    </citation>
    <scope>NUCLEOTIDE SEQUENCE [LARGE SCALE GENOMIC DNA]</scope>
    <source>
        <strain evidence="2">ACA-DC 1533</strain>
    </source>
</reference>
<reference evidence="1" key="4">
    <citation type="submission" date="2021-09" db="EMBL/GenBank/DDBJ databases">
        <authorList>
            <person name="Gilroy R."/>
        </authorList>
    </citation>
    <scope>NUCLEOTIDE SEQUENCE</scope>
    <source>
        <strain evidence="1">CHK174-6876</strain>
    </source>
</reference>
<reference evidence="3" key="2">
    <citation type="submission" date="2016-11" db="EMBL/GenBank/DDBJ databases">
        <authorList>
            <person name="Papadimitriou K."/>
        </authorList>
    </citation>
    <scope>NUCLEOTIDE SEQUENCE [LARGE SCALE GENOMIC DNA]</scope>
    <source>
        <strain evidence="3">ACA-DC 1533</strain>
    </source>
</reference>
<gene>
    <name evidence="1" type="ORF">K8V00_11395</name>
    <name evidence="2" type="ORF">LAC1533_1492</name>
</gene>
<organism evidence="2 3">
    <name type="scientific">Ligilactobacillus acidipiscis</name>
    <dbReference type="NCBI Taxonomy" id="89059"/>
    <lineage>
        <taxon>Bacteria</taxon>
        <taxon>Bacillati</taxon>
        <taxon>Bacillota</taxon>
        <taxon>Bacilli</taxon>
        <taxon>Lactobacillales</taxon>
        <taxon>Lactobacillaceae</taxon>
        <taxon>Ligilactobacillus</taxon>
    </lineage>
</organism>
<evidence type="ECO:0000313" key="1">
    <source>
        <dbReference type="EMBL" id="HJE98211.1"/>
    </source>
</evidence>
<reference evidence="1" key="3">
    <citation type="journal article" date="2021" name="PeerJ">
        <title>Extensive microbial diversity within the chicken gut microbiome revealed by metagenomics and culture.</title>
        <authorList>
            <person name="Gilroy R."/>
            <person name="Ravi A."/>
            <person name="Getino M."/>
            <person name="Pursley I."/>
            <person name="Horton D.L."/>
            <person name="Alikhan N.F."/>
            <person name="Baker D."/>
            <person name="Gharbi K."/>
            <person name="Hall N."/>
            <person name="Watson M."/>
            <person name="Adriaenssens E.M."/>
            <person name="Foster-Nyarko E."/>
            <person name="Jarju S."/>
            <person name="Secka A."/>
            <person name="Antonio M."/>
            <person name="Oren A."/>
            <person name="Chaudhuri R.R."/>
            <person name="La Ragione R."/>
            <person name="Hildebrand F."/>
            <person name="Pallen M.J."/>
        </authorList>
    </citation>
    <scope>NUCLEOTIDE SEQUENCE</scope>
    <source>
        <strain evidence="1">CHK174-6876</strain>
    </source>
</reference>
<dbReference type="AlphaFoldDB" id="A0A1K1KQ02"/>
<accession>A0A1K1KQ02</accession>
<evidence type="ECO:0000313" key="3">
    <source>
        <dbReference type="Proteomes" id="UP000190935"/>
    </source>
</evidence>
<dbReference type="RefSeq" id="WP_010499528.1">
    <property type="nucleotide sequence ID" value="NZ_CP113926.1"/>
</dbReference>
<sequence length="88" mass="9825">MLKVILVMHDVEHNDYYRMNKTYFESMPVAGQYIYNTDANAYLVEEVVSFAGYVSSKGAIAVIVVTPADKDQPVGQIYGLDIGEDLDD</sequence>
<name>A0A1K1KQ02_9LACO</name>
<dbReference type="Proteomes" id="UP000707535">
    <property type="component" value="Unassembled WGS sequence"/>
</dbReference>
<dbReference type="EMBL" id="LT630287">
    <property type="protein sequence ID" value="SFV40912.1"/>
    <property type="molecule type" value="Genomic_DNA"/>
</dbReference>
<evidence type="ECO:0000313" key="2">
    <source>
        <dbReference type="EMBL" id="SFV40912.1"/>
    </source>
</evidence>
<protein>
    <submittedName>
        <fullName evidence="1">LysR family transcriptional regulator</fullName>
    </submittedName>
</protein>
<dbReference type="EMBL" id="DYXG01000113">
    <property type="protein sequence ID" value="HJE98211.1"/>
    <property type="molecule type" value="Genomic_DNA"/>
</dbReference>
<dbReference type="OrthoDB" id="2323364at2"/>